<dbReference type="Pfam" id="PF00312">
    <property type="entry name" value="Ribosomal_S15"/>
    <property type="match status" value="1"/>
</dbReference>
<dbReference type="SMART" id="SM01387">
    <property type="entry name" value="Ribosomal_S15"/>
    <property type="match status" value="1"/>
</dbReference>
<dbReference type="PANTHER" id="PTHR23321">
    <property type="entry name" value="RIBOSOMAL PROTEIN S15, BACTERIAL AND ORGANELLAR"/>
    <property type="match status" value="1"/>
</dbReference>
<accession>A0AA40EK01</accession>
<organism evidence="5 6">
    <name type="scientific">Schizothecium vesticola</name>
    <dbReference type="NCBI Taxonomy" id="314040"/>
    <lineage>
        <taxon>Eukaryota</taxon>
        <taxon>Fungi</taxon>
        <taxon>Dikarya</taxon>
        <taxon>Ascomycota</taxon>
        <taxon>Pezizomycotina</taxon>
        <taxon>Sordariomycetes</taxon>
        <taxon>Sordariomycetidae</taxon>
        <taxon>Sordariales</taxon>
        <taxon>Schizotheciaceae</taxon>
        <taxon>Schizothecium</taxon>
    </lineage>
</organism>
<comment type="caution">
    <text evidence="5">The sequence shown here is derived from an EMBL/GenBank/DDBJ whole genome shotgun (WGS) entry which is preliminary data.</text>
</comment>
<reference evidence="5" key="1">
    <citation type="submission" date="2023-06" db="EMBL/GenBank/DDBJ databases">
        <title>Genome-scale phylogeny and comparative genomics of the fungal order Sordariales.</title>
        <authorList>
            <consortium name="Lawrence Berkeley National Laboratory"/>
            <person name="Hensen N."/>
            <person name="Bonometti L."/>
            <person name="Westerberg I."/>
            <person name="Brannstrom I.O."/>
            <person name="Guillou S."/>
            <person name="Cros-Aarteil S."/>
            <person name="Calhoun S."/>
            <person name="Haridas S."/>
            <person name="Kuo A."/>
            <person name="Mondo S."/>
            <person name="Pangilinan J."/>
            <person name="Riley R."/>
            <person name="LaButti K."/>
            <person name="Andreopoulos B."/>
            <person name="Lipzen A."/>
            <person name="Chen C."/>
            <person name="Yanf M."/>
            <person name="Daum C."/>
            <person name="Ng V."/>
            <person name="Clum A."/>
            <person name="Steindorff A."/>
            <person name="Ohm R."/>
            <person name="Martin F."/>
            <person name="Silar P."/>
            <person name="Natvig D."/>
            <person name="Lalanne C."/>
            <person name="Gautier V."/>
            <person name="Ament-velasquez S.L."/>
            <person name="Kruys A."/>
            <person name="Hutchinson M.I."/>
            <person name="Powell A.J."/>
            <person name="Barry K."/>
            <person name="Miller A.N."/>
            <person name="Grigoriev I.V."/>
            <person name="Debuchy R."/>
            <person name="Gladieux P."/>
            <person name="Thoren M.H."/>
            <person name="Johannesson H."/>
        </authorList>
    </citation>
    <scope>NUCLEOTIDE SEQUENCE</scope>
    <source>
        <strain evidence="5">SMH3187-1</strain>
    </source>
</reference>
<evidence type="ECO:0000256" key="1">
    <source>
        <dbReference type="ARBA" id="ARBA00008434"/>
    </source>
</evidence>
<proteinExistence type="inferred from homology"/>
<protein>
    <recommendedName>
        <fullName evidence="7">Ribosomal protein S15</fullName>
    </recommendedName>
</protein>
<dbReference type="AlphaFoldDB" id="A0AA40EK01"/>
<name>A0AA40EK01_9PEZI</name>
<dbReference type="PANTHER" id="PTHR23321:SF26">
    <property type="entry name" value="SMALL RIBOSOMAL SUBUNIT PROTEIN US15M"/>
    <property type="match status" value="1"/>
</dbReference>
<dbReference type="GO" id="GO:1990904">
    <property type="term" value="C:ribonucleoprotein complex"/>
    <property type="evidence" value="ECO:0007669"/>
    <property type="project" value="UniProtKB-KW"/>
</dbReference>
<keyword evidence="6" id="KW-1185">Reference proteome</keyword>
<dbReference type="Gene3D" id="1.10.287.10">
    <property type="entry name" value="S15/NS1, RNA-binding"/>
    <property type="match status" value="1"/>
</dbReference>
<dbReference type="InterPro" id="IPR000589">
    <property type="entry name" value="Ribosomal_uS15"/>
</dbReference>
<keyword evidence="3" id="KW-0687">Ribonucleoprotein</keyword>
<evidence type="ECO:0000313" key="5">
    <source>
        <dbReference type="EMBL" id="KAK0740787.1"/>
    </source>
</evidence>
<feature type="region of interest" description="Disordered" evidence="4">
    <location>
        <begin position="226"/>
        <end position="259"/>
    </location>
</feature>
<evidence type="ECO:0000256" key="3">
    <source>
        <dbReference type="ARBA" id="ARBA00023274"/>
    </source>
</evidence>
<dbReference type="GO" id="GO:0005840">
    <property type="term" value="C:ribosome"/>
    <property type="evidence" value="ECO:0007669"/>
    <property type="project" value="UniProtKB-KW"/>
</dbReference>
<dbReference type="Proteomes" id="UP001172155">
    <property type="component" value="Unassembled WGS sequence"/>
</dbReference>
<sequence>MPPRIPAPQGLLSLTRKMLLEVAHCVPNSLTRKVVCLRPAPTPSLQPLIQKATLTRKEKIRRMKQDPYSYQQAAQRKAANVSRRLELQKQRDAEWGSPVHGITTPFVRSFDYGGQQAMTEPVVDKDGNVVEEPQPLPTSPHIRNYLLDEEEVEKALEMAAIVTKPLPKSENNVEDPEYQLELKKHADKHRKAMVAIQRIADLKNGNAKDRKHANIRRCVEEFGRHNTDHTLERPAPPLSRGVVPEEKPPRAGPDTGSSEVQIAILTSKIRALATALEGPKGHRDKNNKRSLRLLCHKRQRLLRYMERKERGSGRWEHMLKTLGLSPATWKEQITL</sequence>
<evidence type="ECO:0000313" key="6">
    <source>
        <dbReference type="Proteomes" id="UP001172155"/>
    </source>
</evidence>
<dbReference type="InterPro" id="IPR009068">
    <property type="entry name" value="uS15_NS1_RNA-bd_sf"/>
</dbReference>
<dbReference type="GO" id="GO:0003735">
    <property type="term" value="F:structural constituent of ribosome"/>
    <property type="evidence" value="ECO:0007669"/>
    <property type="project" value="InterPro"/>
</dbReference>
<dbReference type="InterPro" id="IPR005290">
    <property type="entry name" value="Ribosomal_uS15_bac-type"/>
</dbReference>
<comment type="similarity">
    <text evidence="1">Belongs to the universal ribosomal protein uS15 family.</text>
</comment>
<evidence type="ECO:0000256" key="2">
    <source>
        <dbReference type="ARBA" id="ARBA00022980"/>
    </source>
</evidence>
<gene>
    <name evidence="5" type="ORF">B0T18DRAFT_418713</name>
</gene>
<evidence type="ECO:0000256" key="4">
    <source>
        <dbReference type="SAM" id="MobiDB-lite"/>
    </source>
</evidence>
<dbReference type="GO" id="GO:0005737">
    <property type="term" value="C:cytoplasm"/>
    <property type="evidence" value="ECO:0007669"/>
    <property type="project" value="UniProtKB-ARBA"/>
</dbReference>
<evidence type="ECO:0008006" key="7">
    <source>
        <dbReference type="Google" id="ProtNLM"/>
    </source>
</evidence>
<dbReference type="GO" id="GO:0006412">
    <property type="term" value="P:translation"/>
    <property type="evidence" value="ECO:0007669"/>
    <property type="project" value="InterPro"/>
</dbReference>
<dbReference type="EMBL" id="JAUKUD010000006">
    <property type="protein sequence ID" value="KAK0740787.1"/>
    <property type="molecule type" value="Genomic_DNA"/>
</dbReference>
<dbReference type="CDD" id="cd00353">
    <property type="entry name" value="Ribosomal_S15p_S13e"/>
    <property type="match status" value="1"/>
</dbReference>
<keyword evidence="2" id="KW-0689">Ribosomal protein</keyword>
<dbReference type="SUPFAM" id="SSF47060">
    <property type="entry name" value="S15/NS1 RNA-binding domain"/>
    <property type="match status" value="1"/>
</dbReference>